<comment type="similarity">
    <text evidence="10">Belongs to the dus family.</text>
</comment>
<evidence type="ECO:0000259" key="13">
    <source>
        <dbReference type="Pfam" id="PF01207"/>
    </source>
</evidence>
<keyword evidence="12" id="KW-0547">Nucleotide-binding</keyword>
<keyword evidence="6 10" id="KW-0560">Oxidoreductase</keyword>
<keyword evidence="2 10" id="KW-0285">Flavoprotein</keyword>
<accession>A0A7H9AYB8</accession>
<feature type="active site" description="Proton donor" evidence="11">
    <location>
        <position position="121"/>
    </location>
</feature>
<comment type="function">
    <text evidence="10">Catalyzes the synthesis of dihydrouridine, a modified base found in the D-loop of most tRNAs.</text>
</comment>
<dbReference type="AlphaFoldDB" id="A0A7H9AYB8"/>
<evidence type="ECO:0000256" key="8">
    <source>
        <dbReference type="ARBA" id="ARBA00048342"/>
    </source>
</evidence>
<dbReference type="RefSeq" id="XP_037142497.1">
    <property type="nucleotide sequence ID" value="XM_037286602.1"/>
</dbReference>
<dbReference type="EMBL" id="CP058604">
    <property type="protein sequence ID" value="QLG70769.1"/>
    <property type="molecule type" value="Genomic_DNA"/>
</dbReference>
<dbReference type="Pfam" id="PF01207">
    <property type="entry name" value="Dus"/>
    <property type="match status" value="1"/>
</dbReference>
<feature type="binding site" evidence="12">
    <location>
        <position position="92"/>
    </location>
    <ligand>
        <name>FMN</name>
        <dbReference type="ChEBI" id="CHEBI:58210"/>
    </ligand>
</feature>
<protein>
    <recommendedName>
        <fullName evidence="10">tRNA-dihydrouridine synthase</fullName>
        <ecNumber evidence="10">1.3.1.-</ecNumber>
    </recommendedName>
</protein>
<dbReference type="CDD" id="cd02801">
    <property type="entry name" value="DUS_like_FMN"/>
    <property type="match status" value="1"/>
</dbReference>
<dbReference type="InterPro" id="IPR013785">
    <property type="entry name" value="Aldolase_TIM"/>
</dbReference>
<dbReference type="InterPro" id="IPR035587">
    <property type="entry name" value="DUS-like_FMN-bd"/>
</dbReference>
<evidence type="ECO:0000256" key="12">
    <source>
        <dbReference type="PIRSR" id="PIRSR006621-2"/>
    </source>
</evidence>
<evidence type="ECO:0000256" key="5">
    <source>
        <dbReference type="ARBA" id="ARBA00022694"/>
    </source>
</evidence>
<proteinExistence type="inferred from homology"/>
<evidence type="ECO:0000256" key="3">
    <source>
        <dbReference type="ARBA" id="ARBA00022643"/>
    </source>
</evidence>
<dbReference type="InterPro" id="IPR018517">
    <property type="entry name" value="tRNA_hU_synthase_CS"/>
</dbReference>
<organism evidence="14 15">
    <name type="scientific">Zygotorulaspora mrakii</name>
    <name type="common">Zygosaccharomyces mrakii</name>
    <dbReference type="NCBI Taxonomy" id="42260"/>
    <lineage>
        <taxon>Eukaryota</taxon>
        <taxon>Fungi</taxon>
        <taxon>Dikarya</taxon>
        <taxon>Ascomycota</taxon>
        <taxon>Saccharomycotina</taxon>
        <taxon>Saccharomycetes</taxon>
        <taxon>Saccharomycetales</taxon>
        <taxon>Saccharomycetaceae</taxon>
        <taxon>Zygotorulaspora</taxon>
    </lineage>
</organism>
<gene>
    <name evidence="14" type="ORF">HG535_0A07110</name>
</gene>
<feature type="binding site" evidence="12">
    <location>
        <begin position="13"/>
        <end position="15"/>
    </location>
    <ligand>
        <name>FMN</name>
        <dbReference type="ChEBI" id="CHEBI:58210"/>
    </ligand>
</feature>
<evidence type="ECO:0000256" key="1">
    <source>
        <dbReference type="ARBA" id="ARBA00001917"/>
    </source>
</evidence>
<keyword evidence="4" id="KW-0507">mRNA processing</keyword>
<evidence type="ECO:0000256" key="7">
    <source>
        <dbReference type="ARBA" id="ARBA00023027"/>
    </source>
</evidence>
<dbReference type="GO" id="GO:0005737">
    <property type="term" value="C:cytoplasm"/>
    <property type="evidence" value="ECO:0007669"/>
    <property type="project" value="TreeGrafter"/>
</dbReference>
<evidence type="ECO:0000313" key="14">
    <source>
        <dbReference type="EMBL" id="QLG70769.1"/>
    </source>
</evidence>
<dbReference type="PANTHER" id="PTHR45936">
    <property type="entry name" value="TRNA-DIHYDROURIDINE(20) SYNTHASE [NAD(P)+]-LIKE"/>
    <property type="match status" value="1"/>
</dbReference>
<keyword evidence="7" id="KW-0520">NAD</keyword>
<dbReference type="Proteomes" id="UP000509704">
    <property type="component" value="Chromosome 1"/>
</dbReference>
<dbReference type="PIRSF" id="PIRSF006621">
    <property type="entry name" value="Dus"/>
    <property type="match status" value="1"/>
</dbReference>
<evidence type="ECO:0000256" key="9">
    <source>
        <dbReference type="ARBA" id="ARBA00049447"/>
    </source>
</evidence>
<dbReference type="InterPro" id="IPR001269">
    <property type="entry name" value="DUS_fam"/>
</dbReference>
<dbReference type="GO" id="GO:0017150">
    <property type="term" value="F:tRNA dihydrouridine synthase activity"/>
    <property type="evidence" value="ECO:0007669"/>
    <property type="project" value="InterPro"/>
</dbReference>
<evidence type="ECO:0000256" key="10">
    <source>
        <dbReference type="PIRNR" id="PIRNR006621"/>
    </source>
</evidence>
<comment type="cofactor">
    <cofactor evidence="1 10 12">
        <name>FMN</name>
        <dbReference type="ChEBI" id="CHEBI:58210"/>
    </cofactor>
</comment>
<evidence type="ECO:0000256" key="4">
    <source>
        <dbReference type="ARBA" id="ARBA00022664"/>
    </source>
</evidence>
<comment type="catalytic activity">
    <reaction evidence="8">
        <text>a 5,6-dihydrouridine in mRNA + NAD(+) = a uridine in mRNA + NADH + H(+)</text>
        <dbReference type="Rhea" id="RHEA:69851"/>
        <dbReference type="Rhea" id="RHEA-COMP:14658"/>
        <dbReference type="Rhea" id="RHEA-COMP:17789"/>
        <dbReference type="ChEBI" id="CHEBI:15378"/>
        <dbReference type="ChEBI" id="CHEBI:57540"/>
        <dbReference type="ChEBI" id="CHEBI:57945"/>
        <dbReference type="ChEBI" id="CHEBI:65315"/>
        <dbReference type="ChEBI" id="CHEBI:74443"/>
    </reaction>
    <physiologicalReaction direction="right-to-left" evidence="8">
        <dbReference type="Rhea" id="RHEA:69853"/>
    </physiologicalReaction>
</comment>
<dbReference type="OrthoDB" id="10262250at2759"/>
<feature type="binding site" evidence="12">
    <location>
        <position position="164"/>
    </location>
    <ligand>
        <name>FMN</name>
        <dbReference type="ChEBI" id="CHEBI:58210"/>
    </ligand>
</feature>
<dbReference type="PROSITE" id="PS01136">
    <property type="entry name" value="UPF0034"/>
    <property type="match status" value="1"/>
</dbReference>
<reference evidence="14 15" key="1">
    <citation type="submission" date="2020-07" db="EMBL/GenBank/DDBJ databases">
        <title>The yeast mating-type switching endonuclease HO is a domesticated member of an unorthodox homing genetic element family.</title>
        <authorList>
            <person name="Coughlan A.Y."/>
            <person name="Lombardi L."/>
            <person name="Braun-Galleani S."/>
            <person name="Martos A.R."/>
            <person name="Galeote V."/>
            <person name="Bigey F."/>
            <person name="Dequin S."/>
            <person name="Byrne K.P."/>
            <person name="Wolfe K.H."/>
        </authorList>
    </citation>
    <scope>NUCLEOTIDE SEQUENCE [LARGE SCALE GENOMIC DNA]</scope>
    <source>
        <strain evidence="14 15">NRRL Y-6702</strain>
    </source>
</reference>
<dbReference type="GO" id="GO:0006397">
    <property type="term" value="P:mRNA processing"/>
    <property type="evidence" value="ECO:0007669"/>
    <property type="project" value="UniProtKB-KW"/>
</dbReference>
<dbReference type="GeneID" id="59234405"/>
<evidence type="ECO:0000256" key="2">
    <source>
        <dbReference type="ARBA" id="ARBA00022630"/>
    </source>
</evidence>
<dbReference type="EC" id="1.3.1.-" evidence="10"/>
<dbReference type="InterPro" id="IPR052582">
    <property type="entry name" value="tRNA-DUS-like"/>
</dbReference>
<keyword evidence="5 10" id="KW-0819">tRNA processing</keyword>
<evidence type="ECO:0000256" key="6">
    <source>
        <dbReference type="ARBA" id="ARBA00023002"/>
    </source>
</evidence>
<comment type="catalytic activity">
    <reaction evidence="9">
        <text>a 5,6-dihydrouridine in mRNA + NADP(+) = a uridine in mRNA + NADPH + H(+)</text>
        <dbReference type="Rhea" id="RHEA:69855"/>
        <dbReference type="Rhea" id="RHEA-COMP:14658"/>
        <dbReference type="Rhea" id="RHEA-COMP:17789"/>
        <dbReference type="ChEBI" id="CHEBI:15378"/>
        <dbReference type="ChEBI" id="CHEBI:57783"/>
        <dbReference type="ChEBI" id="CHEBI:58349"/>
        <dbReference type="ChEBI" id="CHEBI:65315"/>
        <dbReference type="ChEBI" id="CHEBI:74443"/>
    </reaction>
    <physiologicalReaction direction="right-to-left" evidence="9">
        <dbReference type="Rhea" id="RHEA:69857"/>
    </physiologicalReaction>
</comment>
<evidence type="ECO:0000256" key="11">
    <source>
        <dbReference type="PIRSR" id="PIRSR006621-1"/>
    </source>
</evidence>
<dbReference type="SUPFAM" id="SSF51395">
    <property type="entry name" value="FMN-linked oxidoreductases"/>
    <property type="match status" value="1"/>
</dbReference>
<name>A0A7H9AYB8_ZYGMR</name>
<feature type="binding site" evidence="12">
    <location>
        <position position="192"/>
    </location>
    <ligand>
        <name>FMN</name>
        <dbReference type="ChEBI" id="CHEBI:58210"/>
    </ligand>
</feature>
<keyword evidence="15" id="KW-1185">Reference proteome</keyword>
<sequence>MVVSYAGKLVLAPMVRAGELPTRLLALQHGADLVWSPEIIDKKLIQCERFINDKLKTVDFIISSPKSNGKPKSPTLVFRTHPQLEKGKIIFQIGTSTPSLATEAALKVIEDVDGIDVNAGCPKHFSIHSGMGAALLKTPDKLCAILKELVEKVGKPYNKSISVKIRILEEEATTLELVENLCLTGIHNLTVHCRTAPMRNREAPIRDYIPKIHQICKKHKVSLIMNGAVRSKTHYNELLQELQLPLEIGGMMADCAESNPTVFSKNPLPWYDVVREYLKIAQSFDNHTSNTKYMLSRLVPGKSKLFQFFARCKTPREIEYVVSQLGEKGELLSDPSNFLQSCRNEEKLAKQKEHDKKTKLKQAEKRQLINVDDGDAKQLKKMKSEKV</sequence>
<keyword evidence="3 10" id="KW-0288">FMN</keyword>
<evidence type="ECO:0000313" key="15">
    <source>
        <dbReference type="Proteomes" id="UP000509704"/>
    </source>
</evidence>
<dbReference type="GO" id="GO:0050660">
    <property type="term" value="F:flavin adenine dinucleotide binding"/>
    <property type="evidence" value="ECO:0007669"/>
    <property type="project" value="InterPro"/>
</dbReference>
<dbReference type="PANTHER" id="PTHR45936:SF1">
    <property type="entry name" value="TRNA-DIHYDROURIDINE(20) SYNTHASE [NAD(P)+]-LIKE"/>
    <property type="match status" value="1"/>
</dbReference>
<feature type="domain" description="DUS-like FMN-binding" evidence="13">
    <location>
        <begin position="33"/>
        <end position="332"/>
    </location>
</feature>
<dbReference type="Gene3D" id="3.20.20.70">
    <property type="entry name" value="Aldolase class I"/>
    <property type="match status" value="1"/>
</dbReference>
<dbReference type="KEGG" id="zmk:HG535_0A07110"/>